<evidence type="ECO:0000313" key="1">
    <source>
        <dbReference type="EMBL" id="SVB22678.1"/>
    </source>
</evidence>
<gene>
    <name evidence="1" type="ORF">METZ01_LOCUS175532</name>
</gene>
<dbReference type="AlphaFoldDB" id="A0A382C984"/>
<organism evidence="1">
    <name type="scientific">marine metagenome</name>
    <dbReference type="NCBI Taxonomy" id="408172"/>
    <lineage>
        <taxon>unclassified sequences</taxon>
        <taxon>metagenomes</taxon>
        <taxon>ecological metagenomes</taxon>
    </lineage>
</organism>
<name>A0A382C984_9ZZZZ</name>
<protein>
    <submittedName>
        <fullName evidence="1">Uncharacterized protein</fullName>
    </submittedName>
</protein>
<proteinExistence type="predicted"/>
<accession>A0A382C984</accession>
<dbReference type="EMBL" id="UINC01033419">
    <property type="protein sequence ID" value="SVB22678.1"/>
    <property type="molecule type" value="Genomic_DNA"/>
</dbReference>
<reference evidence="1" key="1">
    <citation type="submission" date="2018-05" db="EMBL/GenBank/DDBJ databases">
        <authorList>
            <person name="Lanie J.A."/>
            <person name="Ng W.-L."/>
            <person name="Kazmierczak K.M."/>
            <person name="Andrzejewski T.M."/>
            <person name="Davidsen T.M."/>
            <person name="Wayne K.J."/>
            <person name="Tettelin H."/>
            <person name="Glass J.I."/>
            <person name="Rusch D."/>
            <person name="Podicherti R."/>
            <person name="Tsui H.-C.T."/>
            <person name="Winkler M.E."/>
        </authorList>
    </citation>
    <scope>NUCLEOTIDE SEQUENCE</scope>
</reference>
<sequence length="52" mass="6538">MIFGVKMKQVKMKKYLRRAYIDYVNKVIDVHLNEDDISYHYFMNRELRRVRI</sequence>